<proteinExistence type="predicted"/>
<feature type="transmembrane region" description="Helical" evidence="1">
    <location>
        <begin position="31"/>
        <end position="54"/>
    </location>
</feature>
<reference evidence="2" key="1">
    <citation type="submission" date="2015-08" db="EMBL/GenBank/DDBJ databases">
        <title>Complete DNA Sequence of Pseudomonas syringae pv. actinidiae, the Causal Agent of Kiwifruit Canker Disease.</title>
        <authorList>
            <person name="Rikkerink E.H.A."/>
            <person name="Fineran P.C."/>
        </authorList>
    </citation>
    <scope>NUCLEOTIDE SEQUENCE</scope>
    <source>
        <strain evidence="2">DSM 13666</strain>
    </source>
</reference>
<sequence length="79" mass="9833">MMKFLRYFVYLIILSTAGYYVTKYVTYDKKLLSMVLGFILMFIISFPLLCLEFLKFRKKINFKQRHYDLMRALYYHYQQ</sequence>
<organism evidence="2">
    <name type="scientific">Halalkalibacterium halodurans</name>
    <name type="common">Bacillus halodurans</name>
    <dbReference type="NCBI Taxonomy" id="86665"/>
    <lineage>
        <taxon>Bacteria</taxon>
        <taxon>Bacillati</taxon>
        <taxon>Bacillota</taxon>
        <taxon>Bacilli</taxon>
        <taxon>Bacillales</taxon>
        <taxon>Bacillaceae</taxon>
        <taxon>Halalkalibacterium (ex Joshi et al. 2022)</taxon>
    </lineage>
</organism>
<keyword evidence="1" id="KW-0812">Transmembrane</keyword>
<accession>A0A0M0KD48</accession>
<keyword evidence="1" id="KW-1133">Transmembrane helix</keyword>
<name>A0A0M0KD48_ALKHA</name>
<gene>
    <name evidence="2" type="ORF">AMD02_15280</name>
</gene>
<dbReference type="PATRIC" id="fig|136160.3.peg.3992"/>
<evidence type="ECO:0000313" key="2">
    <source>
        <dbReference type="EMBL" id="KOO36781.1"/>
    </source>
</evidence>
<evidence type="ECO:0000256" key="1">
    <source>
        <dbReference type="SAM" id="Phobius"/>
    </source>
</evidence>
<dbReference type="AlphaFoldDB" id="A0A0M0KD48"/>
<dbReference type="EMBL" id="LILD01000003">
    <property type="protein sequence ID" value="KOO36781.1"/>
    <property type="molecule type" value="Genomic_DNA"/>
</dbReference>
<comment type="caution">
    <text evidence="2">The sequence shown here is derived from an EMBL/GenBank/DDBJ whole genome shotgun (WGS) entry which is preliminary data.</text>
</comment>
<keyword evidence="1" id="KW-0472">Membrane</keyword>
<feature type="transmembrane region" description="Helical" evidence="1">
    <location>
        <begin position="7"/>
        <end position="25"/>
    </location>
</feature>
<protein>
    <submittedName>
        <fullName evidence="2">Uncharacterized protein</fullName>
    </submittedName>
</protein>